<protein>
    <recommendedName>
        <fullName evidence="3">SCP-2 sterol transfer family protein</fullName>
    </recommendedName>
</protein>
<comment type="caution">
    <text evidence="1">The sequence shown here is derived from an EMBL/GenBank/DDBJ whole genome shotgun (WGS) entry which is preliminary data.</text>
</comment>
<evidence type="ECO:0000313" key="1">
    <source>
        <dbReference type="EMBL" id="TWG88893.1"/>
    </source>
</evidence>
<dbReference type="EMBL" id="VLJN01000002">
    <property type="protein sequence ID" value="TWG88893.1"/>
    <property type="molecule type" value="Genomic_DNA"/>
</dbReference>
<reference evidence="1 2" key="1">
    <citation type="submission" date="2019-07" db="EMBL/GenBank/DDBJ databases">
        <title>Genome sequencing of lignin-degrading bacterial isolates.</title>
        <authorList>
            <person name="Gladden J."/>
        </authorList>
    </citation>
    <scope>NUCLEOTIDE SEQUENCE [LARGE SCALE GENOMIC DNA]</scope>
    <source>
        <strain evidence="1 2">J11</strain>
    </source>
</reference>
<gene>
    <name evidence="1" type="ORF">L602_001000000920</name>
</gene>
<proteinExistence type="predicted"/>
<dbReference type="Proteomes" id="UP000318141">
    <property type="component" value="Unassembled WGS sequence"/>
</dbReference>
<name>A0A562BW36_9BURK</name>
<evidence type="ECO:0000313" key="2">
    <source>
        <dbReference type="Proteomes" id="UP000318141"/>
    </source>
</evidence>
<dbReference type="AlphaFoldDB" id="A0A562BW36"/>
<organism evidence="1 2">
    <name type="scientific">Cupriavidus gilardii J11</name>
    <dbReference type="NCBI Taxonomy" id="936133"/>
    <lineage>
        <taxon>Bacteria</taxon>
        <taxon>Pseudomonadati</taxon>
        <taxon>Pseudomonadota</taxon>
        <taxon>Betaproteobacteria</taxon>
        <taxon>Burkholderiales</taxon>
        <taxon>Burkholderiaceae</taxon>
        <taxon>Cupriavidus</taxon>
    </lineage>
</organism>
<evidence type="ECO:0008006" key="3">
    <source>
        <dbReference type="Google" id="ProtNLM"/>
    </source>
</evidence>
<dbReference type="OrthoDB" id="2853714at2"/>
<sequence>MNNTEQSKTPADWLAHRGRYVNVTFMLKKGETDYLITIRDGHVVQIRPGPHVMPRWTFALVASDDTWDRFWAPTPQPRFHDLMAMVKFRTLKVEGDQTVFMQNLLYFKELVSQIGTELGSQSESQRGSERHAS</sequence>
<keyword evidence="2" id="KW-1185">Reference proteome</keyword>
<accession>A0A562BW36</accession>